<evidence type="ECO:0000256" key="3">
    <source>
        <dbReference type="ARBA" id="ARBA00022688"/>
    </source>
</evidence>
<gene>
    <name evidence="6" type="primary">ubiG</name>
    <name evidence="6" type="ORF">ABV298_00525</name>
</gene>
<dbReference type="Pfam" id="PF08241">
    <property type="entry name" value="Methyltransf_11"/>
    <property type="match status" value="1"/>
</dbReference>
<dbReference type="SUPFAM" id="SSF53335">
    <property type="entry name" value="S-adenosyl-L-methionine-dependent methyltransferases"/>
    <property type="match status" value="1"/>
</dbReference>
<dbReference type="EMBL" id="CP159289">
    <property type="protein sequence ID" value="XCH24950.1"/>
    <property type="molecule type" value="Genomic_DNA"/>
</dbReference>
<evidence type="ECO:0000313" key="6">
    <source>
        <dbReference type="EMBL" id="XCH24950.1"/>
    </source>
</evidence>
<dbReference type="AlphaFoldDB" id="A0AAU8FLW9"/>
<dbReference type="EC" id="2.1.1.222" evidence="6"/>
<dbReference type="Gene3D" id="3.40.50.150">
    <property type="entry name" value="Vaccinia Virus protein VP39"/>
    <property type="match status" value="1"/>
</dbReference>
<organism evidence="6">
    <name type="scientific">Dyadobacter sp. 676</name>
    <dbReference type="NCBI Taxonomy" id="3088362"/>
    <lineage>
        <taxon>Bacteria</taxon>
        <taxon>Pseudomonadati</taxon>
        <taxon>Bacteroidota</taxon>
        <taxon>Cytophagia</taxon>
        <taxon>Cytophagales</taxon>
        <taxon>Spirosomataceae</taxon>
        <taxon>Dyadobacter</taxon>
    </lineage>
</organism>
<feature type="domain" description="Methyltransferase type 11" evidence="5">
    <location>
        <begin position="63"/>
        <end position="157"/>
    </location>
</feature>
<dbReference type="InterPro" id="IPR010233">
    <property type="entry name" value="UbiG_MeTrfase"/>
</dbReference>
<evidence type="ECO:0000256" key="4">
    <source>
        <dbReference type="ARBA" id="ARBA00022691"/>
    </source>
</evidence>
<reference evidence="6" key="1">
    <citation type="submission" date="2024-06" db="EMBL/GenBank/DDBJ databases">
        <title>Sequencing and assembly of the genome of Dyadobacter sp. strain 676, a symbiont of Cyamopsis tetragonoloba.</title>
        <authorList>
            <person name="Guro P."/>
            <person name="Sazanova A."/>
            <person name="Kuznetsova I."/>
            <person name="Belimov A."/>
            <person name="Safronova V."/>
        </authorList>
    </citation>
    <scope>NUCLEOTIDE SEQUENCE</scope>
    <source>
        <strain evidence="6">676</strain>
    </source>
</reference>
<dbReference type="PANTHER" id="PTHR43464">
    <property type="entry name" value="METHYLTRANSFERASE"/>
    <property type="match status" value="1"/>
</dbReference>
<keyword evidence="4" id="KW-0949">S-adenosyl-L-methionine</keyword>
<dbReference type="GO" id="GO:0010420">
    <property type="term" value="F:polyprenyldihydroxybenzoate methyltransferase activity"/>
    <property type="evidence" value="ECO:0007669"/>
    <property type="project" value="InterPro"/>
</dbReference>
<evidence type="ECO:0000256" key="2">
    <source>
        <dbReference type="ARBA" id="ARBA00022679"/>
    </source>
</evidence>
<dbReference type="PANTHER" id="PTHR43464:SF19">
    <property type="entry name" value="UBIQUINONE BIOSYNTHESIS O-METHYLTRANSFERASE, MITOCHONDRIAL"/>
    <property type="match status" value="1"/>
</dbReference>
<dbReference type="CDD" id="cd02440">
    <property type="entry name" value="AdoMet_MTases"/>
    <property type="match status" value="1"/>
</dbReference>
<dbReference type="GO" id="GO:0032259">
    <property type="term" value="P:methylation"/>
    <property type="evidence" value="ECO:0007669"/>
    <property type="project" value="UniProtKB-KW"/>
</dbReference>
<dbReference type="EC" id="2.1.1.64" evidence="6"/>
<evidence type="ECO:0000256" key="1">
    <source>
        <dbReference type="ARBA" id="ARBA00022603"/>
    </source>
</evidence>
<sequence length="267" mass="30494">MEKIAPEVYDRIDNDLYNAKGDLWWNPENVLHILKTSVNPWRVGIARDVFRKLGFDPKGKKALEVGSGGGILTEEIYGMGFETTGIEPAEESIRTASEHAKAMGLDIRYEQGTGEHLPYADASFDCVFCCDVLEHVSDLPRVISEIARVLKPGGIFIYDTLNRTFVSKIVAIKIWQEWKRWAFMPPNLHVWEMFIKPEELKVLLAQSGLEWKEHRGSEANVSIPKMLGYLRKRARGEWTFVELGQNFRLVESKDMNVLYAGYAIKKS</sequence>
<dbReference type="NCBIfam" id="TIGR01983">
    <property type="entry name" value="UbiG"/>
    <property type="match status" value="1"/>
</dbReference>
<keyword evidence="2 6" id="KW-0808">Transferase</keyword>
<dbReference type="RefSeq" id="WP_353720257.1">
    <property type="nucleotide sequence ID" value="NZ_CP159289.1"/>
</dbReference>
<proteinExistence type="predicted"/>
<dbReference type="InterPro" id="IPR029063">
    <property type="entry name" value="SAM-dependent_MTases_sf"/>
</dbReference>
<name>A0AAU8FLW9_9BACT</name>
<dbReference type="GO" id="GO:0102208">
    <property type="term" value="F:2-polyprenyl-6-hydroxyphenol methylase activity"/>
    <property type="evidence" value="ECO:0007669"/>
    <property type="project" value="UniProtKB-EC"/>
</dbReference>
<protein>
    <submittedName>
        <fullName evidence="6">Bifunctional 2-polyprenyl-6-hydroxyphenol methylase/3-demethylubiquinol 3-O-methyltransferase UbiG</fullName>
        <ecNumber evidence="6">2.1.1.222</ecNumber>
        <ecNumber evidence="6">2.1.1.64</ecNumber>
    </submittedName>
</protein>
<keyword evidence="3" id="KW-0831">Ubiquinone biosynthesis</keyword>
<dbReference type="GO" id="GO:0061542">
    <property type="term" value="F:3-demethylubiquinol 3-O-methyltransferase activity"/>
    <property type="evidence" value="ECO:0007669"/>
    <property type="project" value="UniProtKB-EC"/>
</dbReference>
<evidence type="ECO:0000259" key="5">
    <source>
        <dbReference type="Pfam" id="PF08241"/>
    </source>
</evidence>
<keyword evidence="1 6" id="KW-0489">Methyltransferase</keyword>
<dbReference type="InterPro" id="IPR013216">
    <property type="entry name" value="Methyltransf_11"/>
</dbReference>
<accession>A0AAU8FLW9</accession>